<dbReference type="Proteomes" id="UP000691718">
    <property type="component" value="Unassembled WGS sequence"/>
</dbReference>
<evidence type="ECO:0000313" key="2">
    <source>
        <dbReference type="Proteomes" id="UP000691718"/>
    </source>
</evidence>
<sequence>MCIFSETVKMELYGSHDRRSTATMLRVISYSQDRVVRARVLTNWLSYSNELLIFKPYNNQTWVLQFVSVLTWSFRQCVDINSYYARISITKLFIWRDMPTSLSVREESAEACYTV</sequence>
<proteinExistence type="predicted"/>
<name>A0A8S3XB39_PARAO</name>
<keyword evidence="2" id="KW-1185">Reference proteome</keyword>
<protein>
    <submittedName>
        <fullName evidence="1">(apollo) hypothetical protein</fullName>
    </submittedName>
</protein>
<gene>
    <name evidence="1" type="ORF">PAPOLLO_LOCUS16185</name>
</gene>
<organism evidence="1 2">
    <name type="scientific">Parnassius apollo</name>
    <name type="common">Apollo butterfly</name>
    <name type="synonym">Papilio apollo</name>
    <dbReference type="NCBI Taxonomy" id="110799"/>
    <lineage>
        <taxon>Eukaryota</taxon>
        <taxon>Metazoa</taxon>
        <taxon>Ecdysozoa</taxon>
        <taxon>Arthropoda</taxon>
        <taxon>Hexapoda</taxon>
        <taxon>Insecta</taxon>
        <taxon>Pterygota</taxon>
        <taxon>Neoptera</taxon>
        <taxon>Endopterygota</taxon>
        <taxon>Lepidoptera</taxon>
        <taxon>Glossata</taxon>
        <taxon>Ditrysia</taxon>
        <taxon>Papilionoidea</taxon>
        <taxon>Papilionidae</taxon>
        <taxon>Parnassiinae</taxon>
        <taxon>Parnassini</taxon>
        <taxon>Parnassius</taxon>
        <taxon>Parnassius</taxon>
    </lineage>
</organism>
<dbReference type="AlphaFoldDB" id="A0A8S3XB39"/>
<dbReference type="EMBL" id="CAJQZP010001062">
    <property type="protein sequence ID" value="CAG5014595.1"/>
    <property type="molecule type" value="Genomic_DNA"/>
</dbReference>
<comment type="caution">
    <text evidence="1">The sequence shown here is derived from an EMBL/GenBank/DDBJ whole genome shotgun (WGS) entry which is preliminary data.</text>
</comment>
<accession>A0A8S3XB39</accession>
<evidence type="ECO:0000313" key="1">
    <source>
        <dbReference type="EMBL" id="CAG5014595.1"/>
    </source>
</evidence>
<reference evidence="1" key="1">
    <citation type="submission" date="2021-04" db="EMBL/GenBank/DDBJ databases">
        <authorList>
            <person name="Tunstrom K."/>
        </authorList>
    </citation>
    <scope>NUCLEOTIDE SEQUENCE</scope>
</reference>